<reference evidence="1 2" key="1">
    <citation type="journal article" date="2014" name="Antimicrob. Agents Chemother.">
        <title>Identification of capsular types in carbapenem-resistant Klebsiella pneumoniae strains by wzc sequencing and implications in capsule depolymerase treatment.</title>
        <authorList>
            <person name="Pan Y.-J."/>
            <person name="Lin T.-L."/>
            <person name="Lin Y.-T."/>
            <person name="Su P.-A."/>
            <person name="Chen C.-T."/>
            <person name="Hsieh P.-F."/>
            <person name="Hsu C.-R."/>
            <person name="Chen C.-C."/>
            <person name="Hsieh Y.-C."/>
            <person name="Wang J.-T."/>
        </authorList>
    </citation>
    <scope>NUCLEOTIDE SEQUENCE [LARGE SCALE GENOMIC DNA]</scope>
</reference>
<protein>
    <submittedName>
        <fullName evidence="1">Uncharacterized protein</fullName>
    </submittedName>
</protein>
<dbReference type="Proteomes" id="UP000202478">
    <property type="component" value="Segment"/>
</dbReference>
<evidence type="ECO:0000313" key="1">
    <source>
        <dbReference type="EMBL" id="BAQ02785.1"/>
    </source>
</evidence>
<name>A0A0A8J9V8_BPK64</name>
<organismHost>
    <name type="scientific">Klebsiella</name>
    <dbReference type="NCBI Taxonomy" id="570"/>
</organismHost>
<organism evidence="1 2">
    <name type="scientific">Klebsiella phage K64-1</name>
    <name type="common">Bacteriophage K64-1</name>
    <dbReference type="NCBI Taxonomy" id="1439894"/>
    <lineage>
        <taxon>Viruses</taxon>
        <taxon>Duplodnaviria</taxon>
        <taxon>Heunggongvirae</taxon>
        <taxon>Uroviricota</taxon>
        <taxon>Caudoviricetes</taxon>
        <taxon>Alcyoneusvirus</taxon>
        <taxon>Alcyoneusvirus K641</taxon>
    </lineage>
</organism>
<dbReference type="OrthoDB" id="5431at10239"/>
<dbReference type="EMBL" id="AB897757">
    <property type="protein sequence ID" value="BAQ02785.1"/>
    <property type="molecule type" value="Genomic_DNA"/>
</dbReference>
<dbReference type="GeneID" id="80645119"/>
<sequence length="364" mass="40621">MSDFFDSFISTGTNVIDTVLDNVSIVKDPPFEYFNAAQRVFGTAGEQGFTFYNLPKFKNCFIIEFVLTPFAKDFIKSQLQDTHNDFDVNNVSCYVKDVVLPSFSFEIERINQYNKKRISPGKITYKPSTVTFYDTVDSAAYLLMDAYRKFYYGDFFAKTQNSYRNDVLSNPNNFNGLGSNWGRSVLNVGNYDSYYFFKQINIYEIDNERYTVHNMINVFIEDVQLETKSMESTGDPSLISLTMQYESCNNFNPQGYLSIGVPTVEIAQLVTNTDGLGVSGFFKYFGELDDKTQGLTTIGKIIRAGTAGYDIVTSIEDILSGNITTDTVRNIGSAISKGADAIGLGSIISDASTSFGLGNLLGDF</sequence>
<proteinExistence type="predicted"/>
<keyword evidence="2" id="KW-1185">Reference proteome</keyword>
<dbReference type="KEGG" id="vg:80645119"/>
<dbReference type="RefSeq" id="YP_010842934.1">
    <property type="nucleotide sequence ID" value="NC_027399.1"/>
</dbReference>
<accession>A0A0A8J9V8</accession>
<evidence type="ECO:0000313" key="2">
    <source>
        <dbReference type="Proteomes" id="UP000202478"/>
    </source>
</evidence>